<feature type="region of interest" description="Disordered" evidence="5">
    <location>
        <begin position="178"/>
        <end position="197"/>
    </location>
</feature>
<dbReference type="EMBL" id="CAWYQH010000068">
    <property type="protein sequence ID" value="CAK8680058.1"/>
    <property type="molecule type" value="Genomic_DNA"/>
</dbReference>
<evidence type="ECO:0000256" key="3">
    <source>
        <dbReference type="ARBA" id="ARBA00022989"/>
    </source>
</evidence>
<dbReference type="PROSITE" id="PS51257">
    <property type="entry name" value="PROKAR_LIPOPROTEIN"/>
    <property type="match status" value="1"/>
</dbReference>
<evidence type="ECO:0000313" key="10">
    <source>
        <dbReference type="Proteomes" id="UP001642483"/>
    </source>
</evidence>
<accession>A0ABP0FQ00</accession>
<keyword evidence="7" id="KW-0732">Signal</keyword>
<dbReference type="Proteomes" id="UP001642483">
    <property type="component" value="Unassembled WGS sequence"/>
</dbReference>
<feature type="compositionally biased region" description="Polar residues" evidence="5">
    <location>
        <begin position="795"/>
        <end position="808"/>
    </location>
</feature>
<feature type="compositionally biased region" description="Polar residues" evidence="5">
    <location>
        <begin position="218"/>
        <end position="235"/>
    </location>
</feature>
<reference evidence="9 10" key="1">
    <citation type="submission" date="2024-02" db="EMBL/GenBank/DDBJ databases">
        <authorList>
            <person name="Daric V."/>
            <person name="Darras S."/>
        </authorList>
    </citation>
    <scope>NUCLEOTIDE SEQUENCE [LARGE SCALE GENOMIC DNA]</scope>
</reference>
<dbReference type="PANTHER" id="PTHR12011">
    <property type="entry name" value="ADHESION G-PROTEIN COUPLED RECEPTOR"/>
    <property type="match status" value="1"/>
</dbReference>
<feature type="signal peptide" evidence="7">
    <location>
        <begin position="1"/>
        <end position="15"/>
    </location>
</feature>
<evidence type="ECO:0000256" key="6">
    <source>
        <dbReference type="SAM" id="Phobius"/>
    </source>
</evidence>
<feature type="transmembrane region" description="Helical" evidence="6">
    <location>
        <begin position="561"/>
        <end position="586"/>
    </location>
</feature>
<feature type="region of interest" description="Disordered" evidence="5">
    <location>
        <begin position="788"/>
        <end position="808"/>
    </location>
</feature>
<keyword evidence="10" id="KW-1185">Reference proteome</keyword>
<feature type="domain" description="G-protein coupled receptors family 2 profile 2" evidence="8">
    <location>
        <begin position="495"/>
        <end position="767"/>
    </location>
</feature>
<keyword evidence="3 6" id="KW-1133">Transmembrane helix</keyword>
<keyword evidence="2 6" id="KW-0812">Transmembrane</keyword>
<proteinExistence type="predicted"/>
<evidence type="ECO:0000256" key="7">
    <source>
        <dbReference type="SAM" id="SignalP"/>
    </source>
</evidence>
<organism evidence="9 10">
    <name type="scientific">Clavelina lepadiformis</name>
    <name type="common">Light-bulb sea squirt</name>
    <name type="synonym">Ascidia lepadiformis</name>
    <dbReference type="NCBI Taxonomy" id="159417"/>
    <lineage>
        <taxon>Eukaryota</taxon>
        <taxon>Metazoa</taxon>
        <taxon>Chordata</taxon>
        <taxon>Tunicata</taxon>
        <taxon>Ascidiacea</taxon>
        <taxon>Aplousobranchia</taxon>
        <taxon>Clavelinidae</taxon>
        <taxon>Clavelina</taxon>
    </lineage>
</organism>
<feature type="chain" id="PRO_5046728892" description="G-protein coupled receptors family 2 profile 2 domain-containing protein" evidence="7">
    <location>
        <begin position="16"/>
        <end position="808"/>
    </location>
</feature>
<feature type="transmembrane region" description="Helical" evidence="6">
    <location>
        <begin position="653"/>
        <end position="681"/>
    </location>
</feature>
<feature type="transmembrane region" description="Helical" evidence="6">
    <location>
        <begin position="497"/>
        <end position="517"/>
    </location>
</feature>
<dbReference type="Gene3D" id="1.20.1070.10">
    <property type="entry name" value="Rhodopsin 7-helix transmembrane proteins"/>
    <property type="match status" value="1"/>
</dbReference>
<dbReference type="PRINTS" id="PR00249">
    <property type="entry name" value="GPCRSECRETIN"/>
</dbReference>
<feature type="region of interest" description="Disordered" evidence="5">
    <location>
        <begin position="218"/>
        <end position="241"/>
    </location>
</feature>
<comment type="subcellular location">
    <subcellularLocation>
        <location evidence="1">Membrane</location>
        <topology evidence="1">Multi-pass membrane protein</topology>
    </subcellularLocation>
</comment>
<comment type="caution">
    <text evidence="9">The sequence shown here is derived from an EMBL/GenBank/DDBJ whole genome shotgun (WGS) entry which is preliminary data.</text>
</comment>
<feature type="transmembrane region" description="Helical" evidence="6">
    <location>
        <begin position="744"/>
        <end position="766"/>
    </location>
</feature>
<feature type="transmembrane region" description="Helical" evidence="6">
    <location>
        <begin position="606"/>
        <end position="628"/>
    </location>
</feature>
<feature type="transmembrane region" description="Helical" evidence="6">
    <location>
        <begin position="711"/>
        <end position="732"/>
    </location>
</feature>
<evidence type="ECO:0000313" key="9">
    <source>
        <dbReference type="EMBL" id="CAK8680058.1"/>
    </source>
</evidence>
<dbReference type="InterPro" id="IPR017981">
    <property type="entry name" value="GPCR_2-like_7TM"/>
</dbReference>
<dbReference type="InterPro" id="IPR000832">
    <property type="entry name" value="GPCR_2_secretin-like"/>
</dbReference>
<evidence type="ECO:0000256" key="1">
    <source>
        <dbReference type="ARBA" id="ARBA00004141"/>
    </source>
</evidence>
<sequence length="808" mass="90481">MKVFLFLLWNAFTQGCMDLICRQPSLSSTNRSYHCCFGLKEDFLSNLSGTCNISLAIRSDINAALVGQETAFSFLLNASDCQSQLHLGNCYQESENRGVLDYMQSHCFYVNKKVEGFEKVTFEIDYRKDCANNRLKHNSLQTRCVDYETSDYINSDVNDNDFDLDEKSTYNSRIVSTSVTKTTTTAEPEPPRPNQNKRTTIASTIAIATKINTGSLSFPITSERTSSNSPNTGLMTSDDDVTTEQAISKSTDVTNTSIEPVETGLNLFETDEATEILRFNITDIASAEEFENRLYELSKNVTSNFHRVFGLFEVWVVIFDDRNLTTSPFSNARINDVKVEESYEKVTLVAVQIPALTSQSTNFQYFETKKEASDISVDIFPLKDVPLLSMSAFDRSKHVIIPAQVSYSLSVENDSTVAMVTSAAKEGIFSAPQRVIRKLDFSCQFYHPLLQTYSGDGCRISKDLSKNSEIRCDCNHTTIFAVLLSVESFVIPTHVKVVSLITESVSIFCLIVTLIVLVQVRKKIKNDRIVVQINLSLALLLLHLVNIFHDLALNSSRMCEMVAVLIHYFLLSSAMWMLIEGVTLVIKTSDNSLAFNNKNPSTVSKIKLFFGWGIPGIIVTTTTIVGFLKSSGYIDKVENFGYKRCWLNPHNGILLGSVIIPIAVIYLLNFCMSVKVAVFVYKMSAASKNFKPTDSQQASKKPKQNIAHIKTALKGLIMLFPVLGIPWIFSFLSGLESFEARMVFIYLNVILNGLQGLFVALVYCVFGREVRSLWIQRIEKSFSSFSSSGRKRYQKSNSVSGTQSSIQN</sequence>
<dbReference type="InterPro" id="IPR046338">
    <property type="entry name" value="GAIN_dom_sf"/>
</dbReference>
<feature type="transmembrane region" description="Helical" evidence="6">
    <location>
        <begin position="529"/>
        <end position="549"/>
    </location>
</feature>
<protein>
    <recommendedName>
        <fullName evidence="8">G-protein coupled receptors family 2 profile 2 domain-containing protein</fullName>
    </recommendedName>
</protein>
<gene>
    <name evidence="9" type="ORF">CVLEPA_LOCUS10346</name>
</gene>
<evidence type="ECO:0000256" key="2">
    <source>
        <dbReference type="ARBA" id="ARBA00022692"/>
    </source>
</evidence>
<evidence type="ECO:0000259" key="8">
    <source>
        <dbReference type="PROSITE" id="PS50261"/>
    </source>
</evidence>
<evidence type="ECO:0000256" key="5">
    <source>
        <dbReference type="SAM" id="MobiDB-lite"/>
    </source>
</evidence>
<dbReference type="Gene3D" id="2.60.220.50">
    <property type="match status" value="1"/>
</dbReference>
<name>A0ABP0FQ00_CLALP</name>
<dbReference type="PANTHER" id="PTHR12011:SF471">
    <property type="entry name" value="G-PROTEIN COUPLED RECEPTORS FAMILY 2 PROFILE 2 DOMAIN-CONTAINING PROTEIN"/>
    <property type="match status" value="1"/>
</dbReference>
<keyword evidence="4 6" id="KW-0472">Membrane</keyword>
<dbReference type="Pfam" id="PF01825">
    <property type="entry name" value="GPS"/>
    <property type="match status" value="1"/>
</dbReference>
<dbReference type="Pfam" id="PF00002">
    <property type="entry name" value="7tm_2"/>
    <property type="match status" value="1"/>
</dbReference>
<dbReference type="InterPro" id="IPR000203">
    <property type="entry name" value="GPS"/>
</dbReference>
<evidence type="ECO:0000256" key="4">
    <source>
        <dbReference type="ARBA" id="ARBA00023136"/>
    </source>
</evidence>
<dbReference type="PROSITE" id="PS50261">
    <property type="entry name" value="G_PROTEIN_RECEP_F2_4"/>
    <property type="match status" value="1"/>
</dbReference>